<dbReference type="OrthoDB" id="5430968at2"/>
<feature type="coiled-coil region" evidence="1">
    <location>
        <begin position="7"/>
        <end position="34"/>
    </location>
</feature>
<keyword evidence="3" id="KW-1185">Reference proteome</keyword>
<dbReference type="EMBL" id="FNIN01000004">
    <property type="protein sequence ID" value="SDN64353.1"/>
    <property type="molecule type" value="Genomic_DNA"/>
</dbReference>
<evidence type="ECO:0000313" key="2">
    <source>
        <dbReference type="EMBL" id="SDN64353.1"/>
    </source>
</evidence>
<gene>
    <name evidence="2" type="ORF">SAMN04488516_1042</name>
</gene>
<dbReference type="AlphaFoldDB" id="A0A1H0D2H6"/>
<evidence type="ECO:0000256" key="1">
    <source>
        <dbReference type="SAM" id="Coils"/>
    </source>
</evidence>
<reference evidence="2 3" key="1">
    <citation type="submission" date="2016-10" db="EMBL/GenBank/DDBJ databases">
        <authorList>
            <person name="de Groot N.N."/>
        </authorList>
    </citation>
    <scope>NUCLEOTIDE SEQUENCE [LARGE SCALE GENOMIC DNA]</scope>
    <source>
        <strain evidence="2 3">DSM 15269</strain>
    </source>
</reference>
<evidence type="ECO:0000313" key="3">
    <source>
        <dbReference type="Proteomes" id="UP000199602"/>
    </source>
</evidence>
<organism evidence="2 3">
    <name type="scientific">Desulfonauticus submarinus</name>
    <dbReference type="NCBI Taxonomy" id="206665"/>
    <lineage>
        <taxon>Bacteria</taxon>
        <taxon>Pseudomonadati</taxon>
        <taxon>Thermodesulfobacteriota</taxon>
        <taxon>Desulfovibrionia</taxon>
        <taxon>Desulfovibrionales</taxon>
        <taxon>Desulfonauticaceae</taxon>
        <taxon>Desulfonauticus</taxon>
    </lineage>
</organism>
<proteinExistence type="predicted"/>
<name>A0A1H0D2H6_9BACT</name>
<protein>
    <submittedName>
        <fullName evidence="2">Uncharacterized protein</fullName>
    </submittedName>
</protein>
<dbReference type="RefSeq" id="WP_092064603.1">
    <property type="nucleotide sequence ID" value="NZ_FNIN01000004.1"/>
</dbReference>
<sequence length="201" mass="23378">MAITTKKRKILKVFNKLQELYKEMENEYQKHANLLGLSCKNCEDNCCTSFFHHHTYIEWSFFLYGLSLQPESIQQNIKKKAASYVEQMQKSLSQGMSPNIMCPVNDNGLCMMYDYRLMICRLHGVPNFFMLPNGQIKEFLGCFKSQQLLKNKNIPFLNRTPFYQKLAALEQEFIGNTSLPKVKLTLAEMILNSPPKKLLLC</sequence>
<accession>A0A1H0D2H6</accession>
<dbReference type="Proteomes" id="UP000199602">
    <property type="component" value="Unassembled WGS sequence"/>
</dbReference>
<dbReference type="STRING" id="206665.SAMN04488516_1042"/>
<keyword evidence="1" id="KW-0175">Coiled coil</keyword>